<feature type="transmembrane region" description="Helical" evidence="1">
    <location>
        <begin position="101"/>
        <end position="122"/>
    </location>
</feature>
<feature type="transmembrane region" description="Helical" evidence="1">
    <location>
        <begin position="335"/>
        <end position="357"/>
    </location>
</feature>
<sequence>MKHRKHPPVRQTTLELVLFTVNLRAAITGLPPVLVSVTRDAHLSGAAASVLAALPVLCLGLFAGMTPLLARRAGTSRTVAAALVLIGTGCFVRILPGAVALFAGTVLAGAGIAVGNVLVPAVVKQRFPARQGAFMGVAMLVMALSGALAAALAVPLSESSGWRGALAVWSAPALLGAVVWATGGRTADEGAPVSATRRSNAGEVLRRSGTAWSVVAFLGLVCLIFYTTVAWLPQIMQARGYTPASAGAMISLLLALGIPLGMAVPVAAARMRSQRPLVLAVLAAHVTGLGGILLLPEAGWLWVCVLGIATGSGFPLAVTLLTLRSPDPETTARLSGMANTGGYLLAAAGPLAVGLLHTATGSWALPLLVLLAVAVPETCAGLIAARPVSIGVPEKKKEEVVRQLDTVG</sequence>
<feature type="transmembrane region" description="Helical" evidence="1">
    <location>
        <begin position="78"/>
        <end position="95"/>
    </location>
</feature>
<feature type="transmembrane region" description="Helical" evidence="1">
    <location>
        <begin position="246"/>
        <end position="269"/>
    </location>
</feature>
<dbReference type="Proteomes" id="UP000655443">
    <property type="component" value="Unassembled WGS sequence"/>
</dbReference>
<dbReference type="GO" id="GO:0022857">
    <property type="term" value="F:transmembrane transporter activity"/>
    <property type="evidence" value="ECO:0007669"/>
    <property type="project" value="InterPro"/>
</dbReference>
<accession>A0A919D5K3</accession>
<dbReference type="PANTHER" id="PTHR23523:SF2">
    <property type="entry name" value="2-NITROIMIDAZOLE TRANSPORTER"/>
    <property type="match status" value="1"/>
</dbReference>
<feature type="transmembrane region" description="Helical" evidence="1">
    <location>
        <begin position="363"/>
        <end position="385"/>
    </location>
</feature>
<dbReference type="PANTHER" id="PTHR23523">
    <property type="match status" value="1"/>
</dbReference>
<comment type="caution">
    <text evidence="2">The sequence shown here is derived from an EMBL/GenBank/DDBJ whole genome shotgun (WGS) entry which is preliminary data.</text>
</comment>
<feature type="transmembrane region" description="Helical" evidence="1">
    <location>
        <begin position="134"/>
        <end position="156"/>
    </location>
</feature>
<evidence type="ECO:0000313" key="2">
    <source>
        <dbReference type="EMBL" id="GHE10282.1"/>
    </source>
</evidence>
<feature type="transmembrane region" description="Helical" evidence="1">
    <location>
        <begin position="162"/>
        <end position="183"/>
    </location>
</feature>
<dbReference type="Pfam" id="PF07690">
    <property type="entry name" value="MFS_1"/>
    <property type="match status" value="1"/>
</dbReference>
<dbReference type="InterPro" id="IPR011701">
    <property type="entry name" value="MFS"/>
</dbReference>
<evidence type="ECO:0000256" key="1">
    <source>
        <dbReference type="SAM" id="Phobius"/>
    </source>
</evidence>
<feature type="transmembrane region" description="Helical" evidence="1">
    <location>
        <begin position="276"/>
        <end position="294"/>
    </location>
</feature>
<protein>
    <submittedName>
        <fullName evidence="2">MFS transporter</fullName>
    </submittedName>
</protein>
<dbReference type="CDD" id="cd17339">
    <property type="entry name" value="MFS_NIMT_CynX_like"/>
    <property type="match status" value="1"/>
</dbReference>
<keyword evidence="1" id="KW-0472">Membrane</keyword>
<feature type="transmembrane region" description="Helical" evidence="1">
    <location>
        <begin position="204"/>
        <end position="226"/>
    </location>
</feature>
<dbReference type="SUPFAM" id="SSF103473">
    <property type="entry name" value="MFS general substrate transporter"/>
    <property type="match status" value="1"/>
</dbReference>
<dbReference type="InterPro" id="IPR052524">
    <property type="entry name" value="MFS_Cyanate_Porter"/>
</dbReference>
<reference evidence="2" key="2">
    <citation type="submission" date="2020-09" db="EMBL/GenBank/DDBJ databases">
        <authorList>
            <person name="Sun Q."/>
            <person name="Ohkuma M."/>
        </authorList>
    </citation>
    <scope>NUCLEOTIDE SEQUENCE</scope>
    <source>
        <strain evidence="2">JCM 4714</strain>
    </source>
</reference>
<dbReference type="InterPro" id="IPR036259">
    <property type="entry name" value="MFS_trans_sf"/>
</dbReference>
<reference evidence="2" key="1">
    <citation type="journal article" date="2014" name="Int. J. Syst. Evol. Microbiol.">
        <title>Complete genome sequence of Corynebacterium casei LMG S-19264T (=DSM 44701T), isolated from a smear-ripened cheese.</title>
        <authorList>
            <consortium name="US DOE Joint Genome Institute (JGI-PGF)"/>
            <person name="Walter F."/>
            <person name="Albersmeier A."/>
            <person name="Kalinowski J."/>
            <person name="Ruckert C."/>
        </authorList>
    </citation>
    <scope>NUCLEOTIDE SEQUENCE</scope>
    <source>
        <strain evidence="2">JCM 4714</strain>
    </source>
</reference>
<evidence type="ECO:0000313" key="3">
    <source>
        <dbReference type="Proteomes" id="UP000655443"/>
    </source>
</evidence>
<feature type="transmembrane region" description="Helical" evidence="1">
    <location>
        <begin position="12"/>
        <end position="34"/>
    </location>
</feature>
<keyword evidence="3" id="KW-1185">Reference proteome</keyword>
<proteinExistence type="predicted"/>
<keyword evidence="1" id="KW-1133">Transmembrane helix</keyword>
<keyword evidence="1" id="KW-0812">Transmembrane</keyword>
<gene>
    <name evidence="2" type="ORF">GCM10010339_65840</name>
</gene>
<dbReference type="AlphaFoldDB" id="A0A919D5K3"/>
<dbReference type="EMBL" id="BMVG01000023">
    <property type="protein sequence ID" value="GHE10282.1"/>
    <property type="molecule type" value="Genomic_DNA"/>
</dbReference>
<feature type="transmembrane region" description="Helical" evidence="1">
    <location>
        <begin position="300"/>
        <end position="323"/>
    </location>
</feature>
<dbReference type="Gene3D" id="1.20.1250.20">
    <property type="entry name" value="MFS general substrate transporter like domains"/>
    <property type="match status" value="1"/>
</dbReference>
<organism evidence="2 3">
    <name type="scientific">Streptomyces alanosinicus</name>
    <dbReference type="NCBI Taxonomy" id="68171"/>
    <lineage>
        <taxon>Bacteria</taxon>
        <taxon>Bacillati</taxon>
        <taxon>Actinomycetota</taxon>
        <taxon>Actinomycetes</taxon>
        <taxon>Kitasatosporales</taxon>
        <taxon>Streptomycetaceae</taxon>
        <taxon>Streptomyces</taxon>
    </lineage>
</organism>
<name>A0A919D5K3_9ACTN</name>
<feature type="transmembrane region" description="Helical" evidence="1">
    <location>
        <begin position="46"/>
        <end position="66"/>
    </location>
</feature>